<dbReference type="KEGG" id="thel:IG193_03700"/>
<accession>A0A7L9FJN6</accession>
<organism evidence="2 3">
    <name type="scientific">Infirmifilum lucidum</name>
    <dbReference type="NCBI Taxonomy" id="2776706"/>
    <lineage>
        <taxon>Archaea</taxon>
        <taxon>Thermoproteota</taxon>
        <taxon>Thermoprotei</taxon>
        <taxon>Thermofilales</taxon>
        <taxon>Thermofilaceae</taxon>
        <taxon>Infirmifilum</taxon>
    </lineage>
</organism>
<proteinExistence type="predicted"/>
<dbReference type="InterPro" id="IPR057022">
    <property type="entry name" value="PF0610-like_Zn_ribbon_C"/>
</dbReference>
<dbReference type="Proteomes" id="UP000594121">
    <property type="component" value="Chromosome"/>
</dbReference>
<dbReference type="Pfam" id="PF23470">
    <property type="entry name" value="Zn_ribbon_PF0610"/>
    <property type="match status" value="1"/>
</dbReference>
<dbReference type="RefSeq" id="WP_192819544.1">
    <property type="nucleotide sequence ID" value="NZ_CP062310.1"/>
</dbReference>
<dbReference type="PANTHER" id="PTHR40663:SF2">
    <property type="entry name" value="TRANSCRIPTIONAL REGULATOR"/>
    <property type="match status" value="1"/>
</dbReference>
<keyword evidence="3" id="KW-1185">Reference proteome</keyword>
<evidence type="ECO:0000313" key="3">
    <source>
        <dbReference type="Proteomes" id="UP000594121"/>
    </source>
</evidence>
<dbReference type="SUPFAM" id="SSF46785">
    <property type="entry name" value="Winged helix' DNA-binding domain"/>
    <property type="match status" value="1"/>
</dbReference>
<gene>
    <name evidence="2" type="ORF">IG193_03700</name>
</gene>
<dbReference type="GeneID" id="59148970"/>
<protein>
    <submittedName>
        <fullName evidence="2">Transcriptional regulator</fullName>
    </submittedName>
</protein>
<dbReference type="InterPro" id="IPR036390">
    <property type="entry name" value="WH_DNA-bd_sf"/>
</dbReference>
<dbReference type="InParanoid" id="A0A7L9FJN6"/>
<dbReference type="EMBL" id="CP062310">
    <property type="protein sequence ID" value="QOJ79572.1"/>
    <property type="molecule type" value="Genomic_DNA"/>
</dbReference>
<dbReference type="PANTHER" id="PTHR40663">
    <property type="match status" value="1"/>
</dbReference>
<name>A0A7L9FJN6_9CREN</name>
<evidence type="ECO:0000259" key="1">
    <source>
        <dbReference type="Pfam" id="PF23470"/>
    </source>
</evidence>
<reference evidence="2 3" key="1">
    <citation type="submission" date="2020-10" db="EMBL/GenBank/DDBJ databases">
        <title>Thermofilum lucidum 3507LT sp. nov. a novel member of Thermofilaceae family isolated from Chile hot spring, and proposal of description order Thermofilales.</title>
        <authorList>
            <person name="Zayulina K.S."/>
            <person name="Elcheninov A.G."/>
            <person name="Toshchakov S.V."/>
            <person name="Kublanov I.V."/>
        </authorList>
    </citation>
    <scope>NUCLEOTIDE SEQUENCE [LARGE SCALE GENOMIC DNA]</scope>
    <source>
        <strain evidence="2 3">3507LT</strain>
    </source>
</reference>
<feature type="domain" description="PF0610-like rubredoxin-like zinc beta-ribbon C-terminal" evidence="1">
    <location>
        <begin position="57"/>
        <end position="94"/>
    </location>
</feature>
<dbReference type="InterPro" id="IPR038767">
    <property type="entry name" value="PF0610-like"/>
</dbReference>
<sequence>MIEVFLSNPGVEFTLRQLLSMLSLRDSEAKRLLNDINHAAKTIRRRTNNKAYLAMRPPICRDCGYVFKELDSAWRPGKCPRCKSERITQPSFILIRRD</sequence>
<dbReference type="AlphaFoldDB" id="A0A7L9FJN6"/>
<evidence type="ECO:0000313" key="2">
    <source>
        <dbReference type="EMBL" id="QOJ79572.1"/>
    </source>
</evidence>